<organism>
    <name type="scientific">Ixodes scapularis</name>
    <name type="common">Black-legged tick</name>
    <name type="synonym">Deer tick</name>
    <dbReference type="NCBI Taxonomy" id="6945"/>
    <lineage>
        <taxon>Eukaryota</taxon>
        <taxon>Metazoa</taxon>
        <taxon>Ecdysozoa</taxon>
        <taxon>Arthropoda</taxon>
        <taxon>Chelicerata</taxon>
        <taxon>Arachnida</taxon>
        <taxon>Acari</taxon>
        <taxon>Parasitiformes</taxon>
        <taxon>Ixodida</taxon>
        <taxon>Ixodoidea</taxon>
        <taxon>Ixodidae</taxon>
        <taxon>Ixodinae</taxon>
        <taxon>Ixodes</taxon>
    </lineage>
</organism>
<dbReference type="InterPro" id="IPR007110">
    <property type="entry name" value="Ig-like_dom"/>
</dbReference>
<dbReference type="PROSITE" id="PS50835">
    <property type="entry name" value="IG_LIKE"/>
    <property type="match status" value="1"/>
</dbReference>
<evidence type="ECO:0000259" key="1">
    <source>
        <dbReference type="PROSITE" id="PS50835"/>
    </source>
</evidence>
<dbReference type="Pfam" id="PF07686">
    <property type="entry name" value="V-set"/>
    <property type="match status" value="1"/>
</dbReference>
<evidence type="ECO:0000313" key="3">
    <source>
        <dbReference type="EnsemblMetazoa" id="ISCW021944-PA"/>
    </source>
</evidence>
<dbReference type="InterPro" id="IPR013106">
    <property type="entry name" value="Ig_V-set"/>
</dbReference>
<feature type="domain" description="Ig-like" evidence="1">
    <location>
        <begin position="118"/>
        <end position="226"/>
    </location>
</feature>
<dbReference type="Gene3D" id="2.60.40.10">
    <property type="entry name" value="Immunoglobulins"/>
    <property type="match status" value="1"/>
</dbReference>
<dbReference type="OrthoDB" id="10028801at2759"/>
<dbReference type="EMBL" id="ABJB010161116">
    <property type="status" value="NOT_ANNOTATED_CDS"/>
    <property type="molecule type" value="Genomic_DNA"/>
</dbReference>
<dbReference type="InterPro" id="IPR013783">
    <property type="entry name" value="Ig-like_fold"/>
</dbReference>
<name>B7QFW7_IXOSC</name>
<dbReference type="VEuPathDB" id="VectorBase:ISCP_026726"/>
<dbReference type="Proteomes" id="UP000001555">
    <property type="component" value="Unassembled WGS sequence"/>
</dbReference>
<dbReference type="EMBL" id="DS928415">
    <property type="protein sequence ID" value="EEC17739.1"/>
    <property type="molecule type" value="Genomic_DNA"/>
</dbReference>
<dbReference type="SUPFAM" id="SSF48726">
    <property type="entry name" value="Immunoglobulin"/>
    <property type="match status" value="1"/>
</dbReference>
<dbReference type="InParanoid" id="B7QFW7"/>
<reference evidence="2 4" key="1">
    <citation type="submission" date="2008-03" db="EMBL/GenBank/DDBJ databases">
        <title>Annotation of Ixodes scapularis.</title>
        <authorList>
            <consortium name="Ixodes scapularis Genome Project Consortium"/>
            <person name="Caler E."/>
            <person name="Hannick L.I."/>
            <person name="Bidwell S."/>
            <person name="Joardar V."/>
            <person name="Thiagarajan M."/>
            <person name="Amedeo P."/>
            <person name="Galinsky K.J."/>
            <person name="Schobel S."/>
            <person name="Inman J."/>
            <person name="Hostetler J."/>
            <person name="Miller J."/>
            <person name="Hammond M."/>
            <person name="Megy K."/>
            <person name="Lawson D."/>
            <person name="Kodira C."/>
            <person name="Sutton G."/>
            <person name="Meyer J."/>
            <person name="Hill C.A."/>
            <person name="Birren B."/>
            <person name="Nene V."/>
            <person name="Collins F."/>
            <person name="Alarcon-Chaidez F."/>
            <person name="Wikel S."/>
            <person name="Strausberg R."/>
        </authorList>
    </citation>
    <scope>NUCLEOTIDE SEQUENCE [LARGE SCALE GENOMIC DNA]</scope>
    <source>
        <strain evidence="4">Wikel</strain>
        <strain evidence="2">Wikel colony</strain>
    </source>
</reference>
<dbReference type="SMART" id="SM00409">
    <property type="entry name" value="IG"/>
    <property type="match status" value="1"/>
</dbReference>
<dbReference type="AlphaFoldDB" id="B7QFW7"/>
<keyword evidence="4" id="KW-1185">Reference proteome</keyword>
<accession>B7QFW7</accession>
<dbReference type="HOGENOM" id="CLU_596256_0_0_1"/>
<gene>
    <name evidence="2" type="ORF">IscW_ISCW021944</name>
</gene>
<sequence length="459" mass="49933">MALVDVCSGRLHGSQRAHKGRSIVRARVCSRRGQLCNRFRFRVIAPTATYSYPLSLPPRLQHPCFVSSVFVCPAEAEVEPLKKWARILRMAPVWKSAGLQDASGGELTADVISSVGQEGGQAELPCSSLRTTSGGGDVPLPLRVDWRRQGDPNPEPVYSVRFPGRANMMQGRHQPRHDWAPRAYFSLLGSPAALKVKTLALVDSGVYLCQVTRSDGSVVSSAVRLSVLECRACRLQSNCRSGTSVQEDPVIFTRLGCQGKKEDRYCERILVSARENADLIRADRVGEKCPLSYHSKVHYEAKDSGPRVPASRRHLPSVTKSLRGNHDAGRRLKLRGAVYAGPPKKDCAPAEAFPAAVPQRANIGGRSSATLQAPLWHLQRHSEGGPSRFRGWRAVAPRNLVTATVGPSLSPSSPHKRAVPAGPNGFGVELVFSPRRRGGTNGAERIRPPRWSAVLVPSG</sequence>
<dbReference type="PANTHER" id="PTHR23278:SF19">
    <property type="entry name" value="OBSCURIN"/>
    <property type="match status" value="1"/>
</dbReference>
<dbReference type="EMBL" id="ABJB010811852">
    <property type="status" value="NOT_ANNOTATED_CDS"/>
    <property type="molecule type" value="Genomic_DNA"/>
</dbReference>
<proteinExistence type="predicted"/>
<evidence type="ECO:0000313" key="4">
    <source>
        <dbReference type="Proteomes" id="UP000001555"/>
    </source>
</evidence>
<dbReference type="InterPro" id="IPR003599">
    <property type="entry name" value="Ig_sub"/>
</dbReference>
<dbReference type="PaxDb" id="6945-B7QFW7"/>
<evidence type="ECO:0000313" key="2">
    <source>
        <dbReference type="EMBL" id="EEC17739.1"/>
    </source>
</evidence>
<dbReference type="EnsemblMetazoa" id="ISCW021944-RA">
    <property type="protein sequence ID" value="ISCW021944-PA"/>
    <property type="gene ID" value="ISCW021944"/>
</dbReference>
<dbReference type="InterPro" id="IPR036179">
    <property type="entry name" value="Ig-like_dom_sf"/>
</dbReference>
<dbReference type="VEuPathDB" id="VectorBase:ISCI021944"/>
<protein>
    <recommendedName>
        <fullName evidence="1">Ig-like domain-containing protein</fullName>
    </recommendedName>
</protein>
<dbReference type="PANTHER" id="PTHR23278">
    <property type="entry name" value="SIDESTEP PROTEIN"/>
    <property type="match status" value="1"/>
</dbReference>
<dbReference type="VEuPathDB" id="VectorBase:ISCW021944"/>
<reference evidence="3" key="2">
    <citation type="submission" date="2020-05" db="UniProtKB">
        <authorList>
            <consortium name="EnsemblMetazoa"/>
        </authorList>
    </citation>
    <scope>IDENTIFICATION</scope>
    <source>
        <strain evidence="3">wikel</strain>
    </source>
</reference>